<accession>A0A1E4RM54</accession>
<gene>
    <name evidence="1" type="ORF">HYPBUDRAFT_152790</name>
</gene>
<evidence type="ECO:0000313" key="1">
    <source>
        <dbReference type="EMBL" id="ODV68185.1"/>
    </source>
</evidence>
<name>A0A1E4RM54_9ASCO</name>
<reference evidence="2" key="1">
    <citation type="submission" date="2016-05" db="EMBL/GenBank/DDBJ databases">
        <title>Comparative genomics of biotechnologically important yeasts.</title>
        <authorList>
            <consortium name="DOE Joint Genome Institute"/>
            <person name="Riley R."/>
            <person name="Haridas S."/>
            <person name="Wolfe K.H."/>
            <person name="Lopes M.R."/>
            <person name="Hittinger C.T."/>
            <person name="Goker M."/>
            <person name="Salamov A."/>
            <person name="Wisecaver J."/>
            <person name="Long T.M."/>
            <person name="Aerts A.L."/>
            <person name="Barry K."/>
            <person name="Choi C."/>
            <person name="Clum A."/>
            <person name="Coughlan A.Y."/>
            <person name="Deshpande S."/>
            <person name="Douglass A.P."/>
            <person name="Hanson S.J."/>
            <person name="Klenk H.-P."/>
            <person name="Labutti K."/>
            <person name="Lapidus A."/>
            <person name="Lindquist E."/>
            <person name="Lipzen A."/>
            <person name="Meier-Kolthoff J.P."/>
            <person name="Ohm R.A."/>
            <person name="Otillar R.P."/>
            <person name="Pangilinan J."/>
            <person name="Peng Y."/>
            <person name="Rokas A."/>
            <person name="Rosa C.A."/>
            <person name="Scheuner C."/>
            <person name="Sibirny A.A."/>
            <person name="Slot J.C."/>
            <person name="Stielow J.B."/>
            <person name="Sun H."/>
            <person name="Kurtzman C.P."/>
            <person name="Blackwell M."/>
            <person name="Grigoriev I.V."/>
            <person name="Jeffries T.W."/>
        </authorList>
    </citation>
    <scope>NUCLEOTIDE SEQUENCE [LARGE SCALE GENOMIC DNA]</scope>
    <source>
        <strain evidence="2">NRRL Y-1933</strain>
    </source>
</reference>
<sequence length="125" mass="14207">MGIKWEIVYKNTLTLLISPFTPVHQKPSGLCGTGVYLDAKEYPKTRPYKVCHWDRSKRFTITMEPSRCSTSTSARKPRDQELGQYIARLTGTGRTSAATAIYQDNSEAVFYFKDYFPSSTGRLSH</sequence>
<organism evidence="1 2">
    <name type="scientific">Hyphopichia burtonii NRRL Y-1933</name>
    <dbReference type="NCBI Taxonomy" id="984485"/>
    <lineage>
        <taxon>Eukaryota</taxon>
        <taxon>Fungi</taxon>
        <taxon>Dikarya</taxon>
        <taxon>Ascomycota</taxon>
        <taxon>Saccharomycotina</taxon>
        <taxon>Pichiomycetes</taxon>
        <taxon>Debaryomycetaceae</taxon>
        <taxon>Hyphopichia</taxon>
    </lineage>
</organism>
<dbReference type="EMBL" id="KV454540">
    <property type="protein sequence ID" value="ODV68185.1"/>
    <property type="molecule type" value="Genomic_DNA"/>
</dbReference>
<proteinExistence type="predicted"/>
<dbReference type="RefSeq" id="XP_020077252.1">
    <property type="nucleotide sequence ID" value="XM_020221199.1"/>
</dbReference>
<protein>
    <submittedName>
        <fullName evidence="1">Uncharacterized protein</fullName>
    </submittedName>
</protein>
<dbReference type="Proteomes" id="UP000095085">
    <property type="component" value="Unassembled WGS sequence"/>
</dbReference>
<dbReference type="GeneID" id="30995749"/>
<keyword evidence="2" id="KW-1185">Reference proteome</keyword>
<dbReference type="AlphaFoldDB" id="A0A1E4RM54"/>
<evidence type="ECO:0000313" key="2">
    <source>
        <dbReference type="Proteomes" id="UP000095085"/>
    </source>
</evidence>